<evidence type="ECO:0000256" key="1">
    <source>
        <dbReference type="ARBA" id="ARBA00022481"/>
    </source>
</evidence>
<dbReference type="PANTHER" id="PTHR43531:SF14">
    <property type="entry name" value="METHYL-ACCEPTING CHEMOTAXIS PROTEIN I-RELATED"/>
    <property type="match status" value="1"/>
</dbReference>
<gene>
    <name evidence="6" type="ORF">M8A51_26140</name>
</gene>
<dbReference type="Proteomes" id="UP001165541">
    <property type="component" value="Unassembled WGS sequence"/>
</dbReference>
<dbReference type="Gene3D" id="1.10.287.950">
    <property type="entry name" value="Methyl-accepting chemotaxis protein"/>
    <property type="match status" value="1"/>
</dbReference>
<dbReference type="InterPro" id="IPR051310">
    <property type="entry name" value="MCP_chemotaxis"/>
</dbReference>
<evidence type="ECO:0000259" key="5">
    <source>
        <dbReference type="PROSITE" id="PS50111"/>
    </source>
</evidence>
<organism evidence="6 7">
    <name type="scientific">Caldimonas mangrovi</name>
    <dbReference type="NCBI Taxonomy" id="2944811"/>
    <lineage>
        <taxon>Bacteria</taxon>
        <taxon>Pseudomonadati</taxon>
        <taxon>Pseudomonadota</taxon>
        <taxon>Betaproteobacteria</taxon>
        <taxon>Burkholderiales</taxon>
        <taxon>Sphaerotilaceae</taxon>
        <taxon>Caldimonas</taxon>
    </lineage>
</organism>
<feature type="non-terminal residue" evidence="6">
    <location>
        <position position="1"/>
    </location>
</feature>
<feature type="compositionally biased region" description="Low complexity" evidence="4">
    <location>
        <begin position="150"/>
        <end position="163"/>
    </location>
</feature>
<feature type="domain" description="Methyl-accepting transducer" evidence="5">
    <location>
        <begin position="1"/>
        <end position="93"/>
    </location>
</feature>
<keyword evidence="7" id="KW-1185">Reference proteome</keyword>
<evidence type="ECO:0000256" key="4">
    <source>
        <dbReference type="SAM" id="MobiDB-lite"/>
    </source>
</evidence>
<accession>A0ABT0YW69</accession>
<dbReference type="Pfam" id="PF00015">
    <property type="entry name" value="MCPsignal"/>
    <property type="match status" value="1"/>
</dbReference>
<keyword evidence="1" id="KW-0488">Methylation</keyword>
<feature type="region of interest" description="Disordered" evidence="4">
    <location>
        <begin position="150"/>
        <end position="172"/>
    </location>
</feature>
<keyword evidence="3" id="KW-0807">Transducer</keyword>
<reference evidence="6" key="1">
    <citation type="submission" date="2022-05" db="EMBL/GenBank/DDBJ databases">
        <title>Schlegelella sp. nov., isolated from mangrove soil.</title>
        <authorList>
            <person name="Liu Y."/>
            <person name="Ge X."/>
            <person name="Liu W."/>
        </authorList>
    </citation>
    <scope>NUCLEOTIDE SEQUENCE</scope>
    <source>
        <strain evidence="6">S2-27</strain>
    </source>
</reference>
<dbReference type="SUPFAM" id="SSF58104">
    <property type="entry name" value="Methyl-accepting chemotaxis protein (MCP) signaling domain"/>
    <property type="match status" value="1"/>
</dbReference>
<name>A0ABT0YW69_9BURK</name>
<proteinExistence type="inferred from homology"/>
<protein>
    <submittedName>
        <fullName evidence="6">Methyl-accepting chemotaxis protein</fullName>
    </submittedName>
</protein>
<dbReference type="EMBL" id="JAMKFE010000041">
    <property type="protein sequence ID" value="MCM5683000.1"/>
    <property type="molecule type" value="Genomic_DNA"/>
</dbReference>
<dbReference type="PRINTS" id="PR00260">
    <property type="entry name" value="CHEMTRNSDUCR"/>
</dbReference>
<evidence type="ECO:0000313" key="7">
    <source>
        <dbReference type="Proteomes" id="UP001165541"/>
    </source>
</evidence>
<evidence type="ECO:0000256" key="2">
    <source>
        <dbReference type="ARBA" id="ARBA00029447"/>
    </source>
</evidence>
<dbReference type="PROSITE" id="PS50111">
    <property type="entry name" value="CHEMOTAXIS_TRANSDUC_2"/>
    <property type="match status" value="1"/>
</dbReference>
<evidence type="ECO:0000256" key="3">
    <source>
        <dbReference type="PROSITE-ProRule" id="PRU00284"/>
    </source>
</evidence>
<dbReference type="PANTHER" id="PTHR43531">
    <property type="entry name" value="PROTEIN ICFG"/>
    <property type="match status" value="1"/>
</dbReference>
<evidence type="ECO:0000313" key="6">
    <source>
        <dbReference type="EMBL" id="MCM5683000.1"/>
    </source>
</evidence>
<dbReference type="RefSeq" id="WP_251781555.1">
    <property type="nucleotide sequence ID" value="NZ_JAMKFE010000041.1"/>
</dbReference>
<dbReference type="InterPro" id="IPR004089">
    <property type="entry name" value="MCPsignal_dom"/>
</dbReference>
<sequence length="172" mass="17870">SAQAAKEIKTLIGASVEKVESGAKLVQNAGSTMTEIVASVQRVSDIIGEITAATAEQSSGIGQVNTAVIQLDQMTQQNAALVEESAAAAESLKEQAYRLADVVSAFKLKQGVGAVARQVIERARESSMPAAAPRDMPAPLPTRKPIAAAAAPVVARSEAAPVSRQDDDWTTF</sequence>
<comment type="caution">
    <text evidence="6">The sequence shown here is derived from an EMBL/GenBank/DDBJ whole genome shotgun (WGS) entry which is preliminary data.</text>
</comment>
<comment type="similarity">
    <text evidence="2">Belongs to the methyl-accepting chemotaxis (MCP) protein family.</text>
</comment>
<dbReference type="InterPro" id="IPR004090">
    <property type="entry name" value="Chemotax_Me-accpt_rcpt"/>
</dbReference>